<protein>
    <submittedName>
        <fullName evidence="2">Sugar phosphate isomerase/epimerase</fullName>
    </submittedName>
</protein>
<dbReference type="AlphaFoldDB" id="A0A1I5V9J8"/>
<sequence length="322" mass="36203">MELGVFTVLFQDRPLAEALDLVKANGLDAVEIGTGGHPGNAHCDPAELLNDESKRREFQKKITDRGLKISALSCHSNPLHPDPNAAAQNHELFEQTVRLAAKLGVKHVITFSGCPGESEDSKHPVWVTCPWPPEHADVLEWQWQEKVIPYWKEQDRFLKEHGVLAAIEPHPGFNVYNTETCIRLREACGTNIGVNMDPSHFFWQGMDPVASIKKLAEADALFYFHAKDTSFDAGNTAVNGVLDTKPYTDEWNRSWMFRTIGYGQGEKTWRDIISALQLAGYEGVVSIEHEDSLMSVEEGFEKASAFLRSILIRERIGEVFWV</sequence>
<keyword evidence="2" id="KW-0413">Isomerase</keyword>
<dbReference type="InterPro" id="IPR050312">
    <property type="entry name" value="IolE/XylAMocC-like"/>
</dbReference>
<keyword evidence="3" id="KW-1185">Reference proteome</keyword>
<dbReference type="InterPro" id="IPR013022">
    <property type="entry name" value="Xyl_isomerase-like_TIM-brl"/>
</dbReference>
<dbReference type="STRING" id="1884432.SAMN05518683_11580"/>
<evidence type="ECO:0000313" key="2">
    <source>
        <dbReference type="EMBL" id="SFQ04090.1"/>
    </source>
</evidence>
<dbReference type="Gene3D" id="3.20.20.150">
    <property type="entry name" value="Divalent-metal-dependent TIM barrel enzymes"/>
    <property type="match status" value="1"/>
</dbReference>
<gene>
    <name evidence="2" type="ORF">SAMN05518683_11580</name>
</gene>
<dbReference type="SUPFAM" id="SSF51658">
    <property type="entry name" value="Xylose isomerase-like"/>
    <property type="match status" value="1"/>
</dbReference>
<dbReference type="Proteomes" id="UP000198892">
    <property type="component" value="Unassembled WGS sequence"/>
</dbReference>
<feature type="domain" description="Xylose isomerase-like TIM barrel" evidence="1">
    <location>
        <begin position="19"/>
        <end position="309"/>
    </location>
</feature>
<reference evidence="3" key="1">
    <citation type="submission" date="2016-10" db="EMBL/GenBank/DDBJ databases">
        <authorList>
            <person name="Varghese N."/>
            <person name="Submissions S."/>
        </authorList>
    </citation>
    <scope>NUCLEOTIDE SEQUENCE [LARGE SCALE GENOMIC DNA]</scope>
    <source>
        <strain evidence="3">S7</strain>
    </source>
</reference>
<proteinExistence type="predicted"/>
<dbReference type="Pfam" id="PF01261">
    <property type="entry name" value="AP_endonuc_2"/>
    <property type="match status" value="1"/>
</dbReference>
<accession>A0A1I5V9J8</accession>
<name>A0A1I5V9J8_9BACI</name>
<evidence type="ECO:0000313" key="3">
    <source>
        <dbReference type="Proteomes" id="UP000198892"/>
    </source>
</evidence>
<organism evidence="2 3">
    <name type="scientific">Salibacterium halotolerans</name>
    <dbReference type="NCBI Taxonomy" id="1884432"/>
    <lineage>
        <taxon>Bacteria</taxon>
        <taxon>Bacillati</taxon>
        <taxon>Bacillota</taxon>
        <taxon>Bacilli</taxon>
        <taxon>Bacillales</taxon>
        <taxon>Bacillaceae</taxon>
    </lineage>
</organism>
<dbReference type="PANTHER" id="PTHR12110:SF21">
    <property type="entry name" value="XYLOSE ISOMERASE-LIKE TIM BARREL DOMAIN-CONTAINING PROTEIN"/>
    <property type="match status" value="1"/>
</dbReference>
<dbReference type="PANTHER" id="PTHR12110">
    <property type="entry name" value="HYDROXYPYRUVATE ISOMERASE"/>
    <property type="match status" value="1"/>
</dbReference>
<evidence type="ECO:0000259" key="1">
    <source>
        <dbReference type="Pfam" id="PF01261"/>
    </source>
</evidence>
<dbReference type="EMBL" id="FOXD01000015">
    <property type="protein sequence ID" value="SFQ04090.1"/>
    <property type="molecule type" value="Genomic_DNA"/>
</dbReference>
<dbReference type="RefSeq" id="WP_093338128.1">
    <property type="nucleotide sequence ID" value="NZ_FOXD01000015.1"/>
</dbReference>
<dbReference type="InterPro" id="IPR036237">
    <property type="entry name" value="Xyl_isomerase-like_sf"/>
</dbReference>
<dbReference type="OrthoDB" id="9779184at2"/>
<dbReference type="GO" id="GO:0016853">
    <property type="term" value="F:isomerase activity"/>
    <property type="evidence" value="ECO:0007669"/>
    <property type="project" value="UniProtKB-KW"/>
</dbReference>